<sequence>MHPNKRTLDTEEGSDDESRGYDSEGAEPQKGGRRGRGRGLKVASSEKESFNCGEEAQVLQEEHFCSELDSQKRLGSLGKPSESTRNPIKLTLGATDKAIQMSGVVYISRIPPFMKLHKLRSLLEKYGIINRIFLAPEESAARTRRVRNSRNKRKLYTEGWVEFVNKKNAKEACELLNTRVIGRKKSGYYHDDVLNLRYLKNFKWNNLTEQIAAENAERACRMRVEISKQIKEDKDFVRNVEKGKIMKTRQAKAMRKEGASSTKAIPAQRWTFDQIPLAKTRAQDKQPEQVRRALEMIF</sequence>
<dbReference type="InParanoid" id="A0A194X211"/>
<dbReference type="PANTHER" id="PTHR12311:SF7">
    <property type="entry name" value="ACTIVATOR OF BASAL TRANSCRIPTION 1"/>
    <property type="match status" value="1"/>
</dbReference>
<dbReference type="EMBL" id="KQ947421">
    <property type="protein sequence ID" value="KUJ13882.1"/>
    <property type="molecule type" value="Genomic_DNA"/>
</dbReference>
<dbReference type="InterPro" id="IPR035979">
    <property type="entry name" value="RBD_domain_sf"/>
</dbReference>
<evidence type="ECO:0000256" key="1">
    <source>
        <dbReference type="ARBA" id="ARBA00004604"/>
    </source>
</evidence>
<proteinExistence type="inferred from homology"/>
<evidence type="ECO:0000256" key="4">
    <source>
        <dbReference type="ARBA" id="ARBA00023242"/>
    </source>
</evidence>
<dbReference type="Gene3D" id="3.30.70.330">
    <property type="match status" value="1"/>
</dbReference>
<evidence type="ECO:0000256" key="5">
    <source>
        <dbReference type="ARBA" id="ARBA00025024"/>
    </source>
</evidence>
<dbReference type="PANTHER" id="PTHR12311">
    <property type="entry name" value="ACTIVATOR OF BASAL TRANSCRIPTION 1"/>
    <property type="match status" value="1"/>
</dbReference>
<dbReference type="AlphaFoldDB" id="A0A194X211"/>
<evidence type="ECO:0000256" key="8">
    <source>
        <dbReference type="SAM" id="MobiDB-lite"/>
    </source>
</evidence>
<dbReference type="OrthoDB" id="287393at2759"/>
<keyword evidence="4" id="KW-0539">Nucleus</keyword>
<comment type="subcellular location">
    <subcellularLocation>
        <location evidence="1">Nucleus</location>
        <location evidence="1">Nucleolus</location>
    </subcellularLocation>
</comment>
<evidence type="ECO:0000256" key="7">
    <source>
        <dbReference type="PROSITE-ProRule" id="PRU00176"/>
    </source>
</evidence>
<reference evidence="10 11" key="1">
    <citation type="submission" date="2015-10" db="EMBL/GenBank/DDBJ databases">
        <title>Full genome of DAOMC 229536 Phialocephala scopiformis, a fungal endophyte of spruce producing the potent anti-insectan compound rugulosin.</title>
        <authorList>
            <consortium name="DOE Joint Genome Institute"/>
            <person name="Walker A.K."/>
            <person name="Frasz S.L."/>
            <person name="Seifert K.A."/>
            <person name="Miller J.D."/>
            <person name="Mondo S.J."/>
            <person name="Labutti K."/>
            <person name="Lipzen A."/>
            <person name="Dockter R."/>
            <person name="Kennedy M."/>
            <person name="Grigoriev I.V."/>
            <person name="Spatafora J.W."/>
        </authorList>
    </citation>
    <scope>NUCLEOTIDE SEQUENCE [LARGE SCALE GENOMIC DNA]</scope>
    <source>
        <strain evidence="10 11">CBS 120377</strain>
    </source>
</reference>
<dbReference type="GO" id="GO:0005730">
    <property type="term" value="C:nucleolus"/>
    <property type="evidence" value="ECO:0007669"/>
    <property type="project" value="UniProtKB-SubCell"/>
</dbReference>
<dbReference type="GO" id="GO:0000472">
    <property type="term" value="P:endonucleolytic cleavage to generate mature 5'-end of SSU-rRNA from (SSU-rRNA, 5.8S rRNA, LSU-rRNA)"/>
    <property type="evidence" value="ECO:0007669"/>
    <property type="project" value="TreeGrafter"/>
</dbReference>
<dbReference type="CDD" id="cd12263">
    <property type="entry name" value="RRM_ABT1_like"/>
    <property type="match status" value="1"/>
</dbReference>
<feature type="region of interest" description="Disordered" evidence="8">
    <location>
        <begin position="1"/>
        <end position="47"/>
    </location>
</feature>
<accession>A0A194X211</accession>
<organism evidence="10 11">
    <name type="scientific">Mollisia scopiformis</name>
    <name type="common">Conifer needle endophyte fungus</name>
    <name type="synonym">Phialocephala scopiformis</name>
    <dbReference type="NCBI Taxonomy" id="149040"/>
    <lineage>
        <taxon>Eukaryota</taxon>
        <taxon>Fungi</taxon>
        <taxon>Dikarya</taxon>
        <taxon>Ascomycota</taxon>
        <taxon>Pezizomycotina</taxon>
        <taxon>Leotiomycetes</taxon>
        <taxon>Helotiales</taxon>
        <taxon>Mollisiaceae</taxon>
        <taxon>Mollisia</taxon>
    </lineage>
</organism>
<dbReference type="InterPro" id="IPR034353">
    <property type="entry name" value="ABT1/ESF2_RRM"/>
</dbReference>
<gene>
    <name evidence="10" type="ORF">LY89DRAFT_590501</name>
</gene>
<dbReference type="Proteomes" id="UP000070700">
    <property type="component" value="Unassembled WGS sequence"/>
</dbReference>
<name>A0A194X211_MOLSC</name>
<evidence type="ECO:0000313" key="10">
    <source>
        <dbReference type="EMBL" id="KUJ13882.1"/>
    </source>
</evidence>
<feature type="domain" description="RRM" evidence="9">
    <location>
        <begin position="103"/>
        <end position="201"/>
    </location>
</feature>
<evidence type="ECO:0000256" key="6">
    <source>
        <dbReference type="ARBA" id="ARBA00032634"/>
    </source>
</evidence>
<evidence type="ECO:0000256" key="2">
    <source>
        <dbReference type="ARBA" id="ARBA00005819"/>
    </source>
</evidence>
<keyword evidence="3 7" id="KW-0694">RNA-binding</keyword>
<dbReference type="STRING" id="149040.A0A194X211"/>
<dbReference type="SUPFAM" id="SSF54928">
    <property type="entry name" value="RNA-binding domain, RBD"/>
    <property type="match status" value="1"/>
</dbReference>
<keyword evidence="11" id="KW-1185">Reference proteome</keyword>
<dbReference type="GeneID" id="28819324"/>
<comment type="function">
    <text evidence="5">Involved in the small subunit (SSU) processome assembly and function, and in the 18S rRNA synthesis. Required for the early cleavages at sites A0, A1 and A2.</text>
</comment>
<dbReference type="InterPro" id="IPR012677">
    <property type="entry name" value="Nucleotide-bd_a/b_plait_sf"/>
</dbReference>
<dbReference type="PROSITE" id="PS50102">
    <property type="entry name" value="RRM"/>
    <property type="match status" value="1"/>
</dbReference>
<dbReference type="FunCoup" id="A0A194X211">
    <property type="interactions" value="961"/>
</dbReference>
<protein>
    <recommendedName>
        <fullName evidence="6">18S rRNA factor 2</fullName>
    </recommendedName>
</protein>
<dbReference type="RefSeq" id="XP_018068237.1">
    <property type="nucleotide sequence ID" value="XM_018209598.1"/>
</dbReference>
<dbReference type="GO" id="GO:0000480">
    <property type="term" value="P:endonucleolytic cleavage in 5'-ETS of tricistronic rRNA transcript (SSU-rRNA, 5.8S rRNA, LSU-rRNA)"/>
    <property type="evidence" value="ECO:0007669"/>
    <property type="project" value="TreeGrafter"/>
</dbReference>
<comment type="similarity">
    <text evidence="2">Belongs to the ESF2/ABP1 family.</text>
</comment>
<dbReference type="GO" id="GO:0000447">
    <property type="term" value="P:endonucleolytic cleavage in ITS1 to separate SSU-rRNA from 5.8S rRNA and LSU-rRNA from tricistronic rRNA transcript (SSU-rRNA, 5.8S rRNA, LSU-rRNA)"/>
    <property type="evidence" value="ECO:0007669"/>
    <property type="project" value="TreeGrafter"/>
</dbReference>
<evidence type="ECO:0000259" key="9">
    <source>
        <dbReference type="PROSITE" id="PS50102"/>
    </source>
</evidence>
<dbReference type="InterPro" id="IPR039119">
    <property type="entry name" value="ABT1/Esf2"/>
</dbReference>
<dbReference type="GO" id="GO:0003723">
    <property type="term" value="F:RNA binding"/>
    <property type="evidence" value="ECO:0007669"/>
    <property type="project" value="UniProtKB-UniRule"/>
</dbReference>
<dbReference type="InterPro" id="IPR000504">
    <property type="entry name" value="RRM_dom"/>
</dbReference>
<dbReference type="GO" id="GO:0034462">
    <property type="term" value="P:small-subunit processome assembly"/>
    <property type="evidence" value="ECO:0007669"/>
    <property type="project" value="TreeGrafter"/>
</dbReference>
<dbReference type="KEGG" id="psco:LY89DRAFT_590501"/>
<evidence type="ECO:0000256" key="3">
    <source>
        <dbReference type="ARBA" id="ARBA00022884"/>
    </source>
</evidence>
<evidence type="ECO:0000313" key="11">
    <source>
        <dbReference type="Proteomes" id="UP000070700"/>
    </source>
</evidence>